<dbReference type="EMBL" id="DF967972">
    <property type="protein sequence ID" value="GAP12609.1"/>
    <property type="molecule type" value="Genomic_DNA"/>
</dbReference>
<evidence type="ECO:0000313" key="3">
    <source>
        <dbReference type="Proteomes" id="UP000055060"/>
    </source>
</evidence>
<organism evidence="2">
    <name type="scientific">Longilinea arvoryzae</name>
    <dbReference type="NCBI Taxonomy" id="360412"/>
    <lineage>
        <taxon>Bacteria</taxon>
        <taxon>Bacillati</taxon>
        <taxon>Chloroflexota</taxon>
        <taxon>Anaerolineae</taxon>
        <taxon>Anaerolineales</taxon>
        <taxon>Anaerolineaceae</taxon>
        <taxon>Longilinea</taxon>
    </lineage>
</organism>
<evidence type="ECO:0000313" key="2">
    <source>
        <dbReference type="EMBL" id="GAP12609.1"/>
    </source>
</evidence>
<dbReference type="OrthoDB" id="156739at2"/>
<dbReference type="Pfam" id="PF21880">
    <property type="entry name" value="DUF6916"/>
    <property type="match status" value="1"/>
</dbReference>
<sequence>MSAELPARDAFAGCLHTRFRALNVLPEPVDLELEEVSQLKEMPGQQSFSLFFLGPEEGMLPQHIYHLRHAELGEMDLFLVPVGRRENGIEYQAVFNLLKPTR</sequence>
<proteinExistence type="predicted"/>
<gene>
    <name evidence="2" type="ORF">LARV_00345</name>
</gene>
<accession>A0A0S7BFR9</accession>
<dbReference type="InterPro" id="IPR054209">
    <property type="entry name" value="DUF6916"/>
</dbReference>
<dbReference type="Proteomes" id="UP000055060">
    <property type="component" value="Unassembled WGS sequence"/>
</dbReference>
<evidence type="ECO:0000259" key="1">
    <source>
        <dbReference type="Pfam" id="PF21880"/>
    </source>
</evidence>
<dbReference type="RefSeq" id="WP_075072020.1">
    <property type="nucleotide sequence ID" value="NZ_DF967972.1"/>
</dbReference>
<dbReference type="STRING" id="360412.LARV_00345"/>
<protein>
    <recommendedName>
        <fullName evidence="1">DUF6916 domain-containing protein</fullName>
    </recommendedName>
</protein>
<dbReference type="AlphaFoldDB" id="A0A0S7BFR9"/>
<name>A0A0S7BFR9_9CHLR</name>
<feature type="domain" description="DUF6916" evidence="1">
    <location>
        <begin position="8"/>
        <end position="95"/>
    </location>
</feature>
<keyword evidence="3" id="KW-1185">Reference proteome</keyword>
<reference evidence="2" key="1">
    <citation type="submission" date="2015-07" db="EMBL/GenBank/DDBJ databases">
        <title>Draft Genome Sequences of Anaerolinea thermolimosa IMO-1, Bellilinea caldifistulae GOMI-1, Leptolinea tardivitalis YMTK-2, Levilinea saccharolytica KIBI-1,Longilinea arvoryzae KOME-1, Previously Described as Members of the Anaerolineaceae (Chloroflexi).</title>
        <authorList>
            <person name="Sekiguchi Y."/>
            <person name="Ohashi A."/>
            <person name="Matsuura N."/>
            <person name="Tourlousse M.D."/>
        </authorList>
    </citation>
    <scope>NUCLEOTIDE SEQUENCE [LARGE SCALE GENOMIC DNA]</scope>
    <source>
        <strain evidence="2">KOME-1</strain>
    </source>
</reference>